<organism evidence="1 2">
    <name type="scientific">Saprolegnia parasitica (strain CBS 223.65)</name>
    <dbReference type="NCBI Taxonomy" id="695850"/>
    <lineage>
        <taxon>Eukaryota</taxon>
        <taxon>Sar</taxon>
        <taxon>Stramenopiles</taxon>
        <taxon>Oomycota</taxon>
        <taxon>Saprolegniomycetes</taxon>
        <taxon>Saprolegniales</taxon>
        <taxon>Saprolegniaceae</taxon>
        <taxon>Saprolegnia</taxon>
    </lineage>
</organism>
<dbReference type="RefSeq" id="XP_012213076.1">
    <property type="nucleotide sequence ID" value="XM_012357686.1"/>
</dbReference>
<dbReference type="GeneID" id="24139774"/>
<feature type="non-terminal residue" evidence="1">
    <location>
        <position position="111"/>
    </location>
</feature>
<gene>
    <name evidence="1" type="ORF">SPRG_18249</name>
</gene>
<evidence type="ECO:0000313" key="1">
    <source>
        <dbReference type="EMBL" id="KDO16217.1"/>
    </source>
</evidence>
<accession>A0A067BNF3</accession>
<dbReference type="Proteomes" id="UP000030745">
    <property type="component" value="Unassembled WGS sequence"/>
</dbReference>
<dbReference type="OMA" id="TFLEDMA"/>
<dbReference type="KEGG" id="spar:SPRG_18249"/>
<reference evidence="1 2" key="1">
    <citation type="journal article" date="2013" name="PLoS Genet.">
        <title>Distinctive expansion of potential virulence genes in the genome of the oomycete fish pathogen Saprolegnia parasitica.</title>
        <authorList>
            <person name="Jiang R.H."/>
            <person name="de Bruijn I."/>
            <person name="Haas B.J."/>
            <person name="Belmonte R."/>
            <person name="Lobach L."/>
            <person name="Christie J."/>
            <person name="van den Ackerveken G."/>
            <person name="Bottin A."/>
            <person name="Bulone V."/>
            <person name="Diaz-Moreno S.M."/>
            <person name="Dumas B."/>
            <person name="Fan L."/>
            <person name="Gaulin E."/>
            <person name="Govers F."/>
            <person name="Grenville-Briggs L.J."/>
            <person name="Horner N.R."/>
            <person name="Levin J.Z."/>
            <person name="Mammella M."/>
            <person name="Meijer H.J."/>
            <person name="Morris P."/>
            <person name="Nusbaum C."/>
            <person name="Oome S."/>
            <person name="Phillips A.J."/>
            <person name="van Rooyen D."/>
            <person name="Rzeszutek E."/>
            <person name="Saraiva M."/>
            <person name="Secombes C.J."/>
            <person name="Seidl M.F."/>
            <person name="Snel B."/>
            <person name="Stassen J.H."/>
            <person name="Sykes S."/>
            <person name="Tripathy S."/>
            <person name="van den Berg H."/>
            <person name="Vega-Arreguin J.C."/>
            <person name="Wawra S."/>
            <person name="Young S.K."/>
            <person name="Zeng Q."/>
            <person name="Dieguez-Uribeondo J."/>
            <person name="Russ C."/>
            <person name="Tyler B.M."/>
            <person name="van West P."/>
        </authorList>
    </citation>
    <scope>NUCLEOTIDE SEQUENCE [LARGE SCALE GENOMIC DNA]</scope>
    <source>
        <strain evidence="1 2">CBS 223.65</strain>
    </source>
</reference>
<name>A0A067BNF3_SAPPC</name>
<keyword evidence="2" id="KW-1185">Reference proteome</keyword>
<dbReference type="VEuPathDB" id="FungiDB:SPRG_18249"/>
<dbReference type="AlphaFoldDB" id="A0A067BNF3"/>
<dbReference type="OrthoDB" id="69414at2759"/>
<protein>
    <submittedName>
        <fullName evidence="1">Uncharacterized protein</fullName>
    </submittedName>
</protein>
<evidence type="ECO:0000313" key="2">
    <source>
        <dbReference type="Proteomes" id="UP000030745"/>
    </source>
</evidence>
<proteinExistence type="predicted"/>
<dbReference type="EMBL" id="KK584261">
    <property type="protein sequence ID" value="KDO16217.1"/>
    <property type="molecule type" value="Genomic_DNA"/>
</dbReference>
<sequence length="111" mass="12471">MIMHPWNDPIVLRRSWCVFEVYVAVTLGARFEIALARDQEATFLNDMADEGAIHGMLATIKSEDSETTVPSDRDGIFYLIRAETSFIAVDRLIFSTLSNWIKTTLESSIGA</sequence>